<evidence type="ECO:0000313" key="2">
    <source>
        <dbReference type="EMBL" id="SNS09168.1"/>
    </source>
</evidence>
<reference evidence="3" key="1">
    <citation type="submission" date="2017-06" db="EMBL/GenBank/DDBJ databases">
        <authorList>
            <person name="Varghese N."/>
            <person name="Submissions S."/>
        </authorList>
    </citation>
    <scope>NUCLEOTIDE SEQUENCE [LARGE SCALE GENOMIC DNA]</scope>
    <source>
        <strain evidence="3">DSM 22348</strain>
    </source>
</reference>
<gene>
    <name evidence="2" type="ORF">SAMN05444352_10378</name>
</gene>
<protein>
    <submittedName>
        <fullName evidence="2">Uncharacterized protein</fullName>
    </submittedName>
</protein>
<dbReference type="STRING" id="1215104.GCA_000730585_02739"/>
<proteinExistence type="predicted"/>
<feature type="chain" id="PRO_5011221954" evidence="1">
    <location>
        <begin position="30"/>
        <end position="156"/>
    </location>
</feature>
<keyword evidence="1" id="KW-0732">Signal</keyword>
<organism evidence="2 3">
    <name type="scientific">Pseudomonas japonica</name>
    <dbReference type="NCBI Taxonomy" id="256466"/>
    <lineage>
        <taxon>Bacteria</taxon>
        <taxon>Pseudomonadati</taxon>
        <taxon>Pseudomonadota</taxon>
        <taxon>Gammaproteobacteria</taxon>
        <taxon>Pseudomonadales</taxon>
        <taxon>Pseudomonadaceae</taxon>
        <taxon>Pseudomonas</taxon>
    </lineage>
</organism>
<dbReference type="EMBL" id="FZOL01000003">
    <property type="protein sequence ID" value="SNS09168.1"/>
    <property type="molecule type" value="Genomic_DNA"/>
</dbReference>
<dbReference type="OrthoDB" id="7024471at2"/>
<name>A0A239BP84_9PSED</name>
<feature type="signal peptide" evidence="1">
    <location>
        <begin position="1"/>
        <end position="29"/>
    </location>
</feature>
<dbReference type="AlphaFoldDB" id="A0A239BP84"/>
<evidence type="ECO:0000256" key="1">
    <source>
        <dbReference type="SAM" id="SignalP"/>
    </source>
</evidence>
<evidence type="ECO:0000313" key="3">
    <source>
        <dbReference type="Proteomes" id="UP000198407"/>
    </source>
</evidence>
<accession>A0A239BP84</accession>
<sequence>MGIHNKNLIHLMLVGCTLGASLLAAHAQAQSEGNGVVVLTRDVKVRPAIRSNHPDPNPLTVNTNASTRITAQTSNELSDGDFASVASGATVNRVLLPDASNGVRGVNAVPTTLPGMGNIGGGGTGGGAGPGAGISNRVGSAIGAGLAPLQILTGSK</sequence>
<keyword evidence="3" id="KW-1185">Reference proteome</keyword>
<dbReference type="Proteomes" id="UP000198407">
    <property type="component" value="Unassembled WGS sequence"/>
</dbReference>